<evidence type="ECO:0000313" key="2">
    <source>
        <dbReference type="Proteomes" id="UP000252107"/>
    </source>
</evidence>
<comment type="caution">
    <text evidence="1">The sequence shown here is derived from an EMBL/GenBank/DDBJ whole genome shotgun (WGS) entry which is preliminary data.</text>
</comment>
<evidence type="ECO:0000313" key="1">
    <source>
        <dbReference type="EMBL" id="RCJ25077.1"/>
    </source>
</evidence>
<dbReference type="EMBL" id="LXQD01000316">
    <property type="protein sequence ID" value="RCJ25077.1"/>
    <property type="molecule type" value="Genomic_DNA"/>
</dbReference>
<organism evidence="1 2">
    <name type="scientific">Nostoc minutum NIES-26</name>
    <dbReference type="NCBI Taxonomy" id="1844469"/>
    <lineage>
        <taxon>Bacteria</taxon>
        <taxon>Bacillati</taxon>
        <taxon>Cyanobacteriota</taxon>
        <taxon>Cyanophyceae</taxon>
        <taxon>Nostocales</taxon>
        <taxon>Nostocaceae</taxon>
        <taxon>Nostoc</taxon>
    </lineage>
</organism>
<reference evidence="1" key="1">
    <citation type="submission" date="2016-04" db="EMBL/GenBank/DDBJ databases">
        <authorList>
            <person name="Tabuchi Yagui T.R."/>
        </authorList>
    </citation>
    <scope>NUCLEOTIDE SEQUENCE [LARGE SCALE GENOMIC DNA]</scope>
    <source>
        <strain evidence="1">NIES-26</strain>
    </source>
</reference>
<gene>
    <name evidence="1" type="ORF">A6770_28090</name>
</gene>
<dbReference type="Proteomes" id="UP000252107">
    <property type="component" value="Unassembled WGS sequence"/>
</dbReference>
<accession>A0A367QLM4</accession>
<proteinExistence type="predicted"/>
<dbReference type="AlphaFoldDB" id="A0A367QLM4"/>
<sequence>MLKLAFKPKKYNSIALNNSSVNKKMIIQKVSIPKTFVTKVINGLVLSDRRRLVRQPNWSVYQLMQERSQG</sequence>
<keyword evidence="2" id="KW-1185">Reference proteome</keyword>
<protein>
    <submittedName>
        <fullName evidence="1">Uncharacterized protein</fullName>
    </submittedName>
</protein>
<name>A0A367QLM4_9NOSO</name>